<evidence type="ECO:0008006" key="3">
    <source>
        <dbReference type="Google" id="ProtNLM"/>
    </source>
</evidence>
<evidence type="ECO:0000313" key="2">
    <source>
        <dbReference type="Proteomes" id="UP000274822"/>
    </source>
</evidence>
<dbReference type="AlphaFoldDB" id="A0A433QMM6"/>
<accession>A0A433QMM6</accession>
<comment type="caution">
    <text evidence="1">The sequence shown here is derived from an EMBL/GenBank/DDBJ whole genome shotgun (WGS) entry which is preliminary data.</text>
</comment>
<protein>
    <recommendedName>
        <fullName evidence="3">Cysteine-rich PDZ-binding protein</fullName>
    </recommendedName>
</protein>
<keyword evidence="2" id="KW-1185">Reference proteome</keyword>
<proteinExistence type="predicted"/>
<gene>
    <name evidence="1" type="ORF">BC938DRAFT_478603</name>
</gene>
<dbReference type="Proteomes" id="UP000274822">
    <property type="component" value="Unassembled WGS sequence"/>
</dbReference>
<dbReference type="EMBL" id="RBNJ01003354">
    <property type="protein sequence ID" value="RUS31020.1"/>
    <property type="molecule type" value="Genomic_DNA"/>
</dbReference>
<evidence type="ECO:0000313" key="1">
    <source>
        <dbReference type="EMBL" id="RUS31020.1"/>
    </source>
</evidence>
<reference evidence="1 2" key="1">
    <citation type="journal article" date="2018" name="New Phytol.">
        <title>Phylogenomics of Endogonaceae and evolution of mycorrhizas within Mucoromycota.</title>
        <authorList>
            <person name="Chang Y."/>
            <person name="Desiro A."/>
            <person name="Na H."/>
            <person name="Sandor L."/>
            <person name="Lipzen A."/>
            <person name="Clum A."/>
            <person name="Barry K."/>
            <person name="Grigoriev I.V."/>
            <person name="Martin F.M."/>
            <person name="Stajich J.E."/>
            <person name="Smith M.E."/>
            <person name="Bonito G."/>
            <person name="Spatafora J.W."/>
        </authorList>
    </citation>
    <scope>NUCLEOTIDE SEQUENCE [LARGE SCALE GENOMIC DNA]</scope>
    <source>
        <strain evidence="1 2">AD002</strain>
    </source>
</reference>
<organism evidence="1 2">
    <name type="scientific">Jimgerdemannia flammicorona</name>
    <dbReference type="NCBI Taxonomy" id="994334"/>
    <lineage>
        <taxon>Eukaryota</taxon>
        <taxon>Fungi</taxon>
        <taxon>Fungi incertae sedis</taxon>
        <taxon>Mucoromycota</taxon>
        <taxon>Mucoromycotina</taxon>
        <taxon>Endogonomycetes</taxon>
        <taxon>Endogonales</taxon>
        <taxon>Endogonaceae</taxon>
        <taxon>Jimgerdemannia</taxon>
    </lineage>
</organism>
<name>A0A433QMM6_9FUNG</name>
<sequence length="96" mass="10852">MAKRHPAIKIHRVTSQCILRHKSTTPPCIIRIIAVYIYIPPRLFRKTDNGVQEIPPSPTNLGEKKLTKVAVPDKWKDGARNTSGDDSLLISQFLHL</sequence>